<proteinExistence type="inferred from homology"/>
<evidence type="ECO:0000256" key="3">
    <source>
        <dbReference type="ARBA" id="ARBA00022448"/>
    </source>
</evidence>
<evidence type="ECO:0000256" key="11">
    <source>
        <dbReference type="RuleBase" id="RU000488"/>
    </source>
</evidence>
<keyword evidence="14" id="KW-1185">Reference proteome</keyword>
<sequence>DSIGGTVGAVLTCPLEVIKVRLQSSQGVTLHSDSPHDLGKNKIRIQVARWIWPTAWANTATARSPTLEHEQIDFPTGDNKHPEPSTSKRTHFSSLSTGSNASPRNTSTEYTTTPHSVRSTSRWFRRSILLRCLVDISRNEGYSALFKGLMPTLIGVLPSRGIYFCAYHKGQLLFEDHFQSGSSGVYLCAAGFGSITASSLTNPIWFVKTRLQLDSRPGKPPITVAQIIRNTWTRDGFRGFYRGVSASYVGSLETALNFMVYENIKAKLLWRDLQRRQRVAVEASSPDLALLASNPTKATDLRGSRGGSKLNASSDMVLCMIASAFSKVIAITALYPHEVVRTRLREADGQYRGFLNTLRRVAQEEGVSGLYRGMGTHYIRQVPNSCIMIGTYEVVVFLLQSWGFTKAT</sequence>
<comment type="similarity">
    <text evidence="2 11">Belongs to the mitochondrial carrier (TC 2.A.29) family.</text>
</comment>
<evidence type="ECO:0000256" key="2">
    <source>
        <dbReference type="ARBA" id="ARBA00006375"/>
    </source>
</evidence>
<evidence type="ECO:0000256" key="4">
    <source>
        <dbReference type="ARBA" id="ARBA00022692"/>
    </source>
</evidence>
<dbReference type="AlphaFoldDB" id="A0A4E0RHP9"/>
<protein>
    <submittedName>
        <fullName evidence="13">Solute carrier family 25 member</fullName>
    </submittedName>
</protein>
<keyword evidence="5" id="KW-0677">Repeat</keyword>
<dbReference type="EMBL" id="JXXN02000525">
    <property type="protein sequence ID" value="THD27103.1"/>
    <property type="molecule type" value="Genomic_DNA"/>
</dbReference>
<evidence type="ECO:0000313" key="14">
    <source>
        <dbReference type="Proteomes" id="UP000230066"/>
    </source>
</evidence>
<feature type="region of interest" description="Disordered" evidence="12">
    <location>
        <begin position="66"/>
        <end position="113"/>
    </location>
</feature>
<comment type="subcellular location">
    <subcellularLocation>
        <location evidence="1">Mitochondrion inner membrane</location>
        <topology evidence="1">Multi-pass membrane protein</topology>
    </subcellularLocation>
</comment>
<dbReference type="PANTHER" id="PTHR45829:SF4">
    <property type="entry name" value="MITOCHONDRIAL CARRIER PROTEIN RIM2"/>
    <property type="match status" value="1"/>
</dbReference>
<dbReference type="SUPFAM" id="SSF103506">
    <property type="entry name" value="Mitochondrial carrier"/>
    <property type="match status" value="1"/>
</dbReference>
<evidence type="ECO:0000256" key="1">
    <source>
        <dbReference type="ARBA" id="ARBA00004448"/>
    </source>
</evidence>
<feature type="repeat" description="Solcar" evidence="10">
    <location>
        <begin position="92"/>
        <end position="173"/>
    </location>
</feature>
<feature type="non-terminal residue" evidence="13">
    <location>
        <position position="1"/>
    </location>
</feature>
<keyword evidence="6" id="KW-0999">Mitochondrion inner membrane</keyword>
<feature type="repeat" description="Solcar" evidence="10">
    <location>
        <begin position="314"/>
        <end position="398"/>
    </location>
</feature>
<dbReference type="Proteomes" id="UP000230066">
    <property type="component" value="Unassembled WGS sequence"/>
</dbReference>
<dbReference type="GO" id="GO:1990519">
    <property type="term" value="P:pyrimidine nucleotide import into mitochondrion"/>
    <property type="evidence" value="ECO:0007669"/>
    <property type="project" value="TreeGrafter"/>
</dbReference>
<dbReference type="Pfam" id="PF00153">
    <property type="entry name" value="Mito_carr"/>
    <property type="match status" value="3"/>
</dbReference>
<keyword evidence="4 10" id="KW-0812">Transmembrane</keyword>
<dbReference type="InterPro" id="IPR018108">
    <property type="entry name" value="MCP_transmembrane"/>
</dbReference>
<dbReference type="GO" id="GO:0015218">
    <property type="term" value="F:pyrimidine nucleotide transmembrane transporter activity"/>
    <property type="evidence" value="ECO:0007669"/>
    <property type="project" value="InterPro"/>
</dbReference>
<evidence type="ECO:0000256" key="5">
    <source>
        <dbReference type="ARBA" id="ARBA00022737"/>
    </source>
</evidence>
<keyword evidence="3 11" id="KW-0813">Transport</keyword>
<evidence type="ECO:0000256" key="12">
    <source>
        <dbReference type="SAM" id="MobiDB-lite"/>
    </source>
</evidence>
<dbReference type="InterPro" id="IPR049562">
    <property type="entry name" value="SLC25A33/36-like"/>
</dbReference>
<accession>A0A4E0RHP9</accession>
<feature type="compositionally biased region" description="Basic and acidic residues" evidence="12">
    <location>
        <begin position="66"/>
        <end position="83"/>
    </location>
</feature>
<dbReference type="PANTHER" id="PTHR45829">
    <property type="entry name" value="MITOCHONDRIAL CARRIER PROTEIN RIM2"/>
    <property type="match status" value="1"/>
</dbReference>
<evidence type="ECO:0000256" key="10">
    <source>
        <dbReference type="PROSITE-ProRule" id="PRU00282"/>
    </source>
</evidence>
<evidence type="ECO:0000313" key="13">
    <source>
        <dbReference type="EMBL" id="THD27103.1"/>
    </source>
</evidence>
<keyword evidence="7" id="KW-1133">Transmembrane helix</keyword>
<keyword evidence="9 10" id="KW-0472">Membrane</keyword>
<evidence type="ECO:0000256" key="6">
    <source>
        <dbReference type="ARBA" id="ARBA00022792"/>
    </source>
</evidence>
<dbReference type="InterPro" id="IPR023395">
    <property type="entry name" value="MCP_dom_sf"/>
</dbReference>
<reference evidence="13" key="1">
    <citation type="submission" date="2019-03" db="EMBL/GenBank/DDBJ databases">
        <title>Improved annotation for the trematode Fasciola hepatica.</title>
        <authorList>
            <person name="Choi Y.-J."/>
            <person name="Martin J."/>
            <person name="Mitreva M."/>
        </authorList>
    </citation>
    <scope>NUCLEOTIDE SEQUENCE [LARGE SCALE GENOMIC DNA]</scope>
</reference>
<feature type="compositionally biased region" description="Polar residues" evidence="12">
    <location>
        <begin position="84"/>
        <end position="113"/>
    </location>
</feature>
<dbReference type="PROSITE" id="PS50920">
    <property type="entry name" value="SOLCAR"/>
    <property type="match status" value="3"/>
</dbReference>
<dbReference type="Gene3D" id="1.50.40.10">
    <property type="entry name" value="Mitochondrial carrier domain"/>
    <property type="match status" value="1"/>
</dbReference>
<feature type="repeat" description="Solcar" evidence="10">
    <location>
        <begin position="185"/>
        <end position="267"/>
    </location>
</feature>
<comment type="caution">
    <text evidence="13">The sequence shown here is derived from an EMBL/GenBank/DDBJ whole genome shotgun (WGS) entry which is preliminary data.</text>
</comment>
<name>A0A4E0RHP9_FASHE</name>
<gene>
    <name evidence="13" type="ORF">D915_002190</name>
</gene>
<evidence type="ECO:0000256" key="7">
    <source>
        <dbReference type="ARBA" id="ARBA00022989"/>
    </source>
</evidence>
<keyword evidence="8" id="KW-0496">Mitochondrion</keyword>
<organism evidence="13 14">
    <name type="scientific">Fasciola hepatica</name>
    <name type="common">Liver fluke</name>
    <dbReference type="NCBI Taxonomy" id="6192"/>
    <lineage>
        <taxon>Eukaryota</taxon>
        <taxon>Metazoa</taxon>
        <taxon>Spiralia</taxon>
        <taxon>Lophotrochozoa</taxon>
        <taxon>Platyhelminthes</taxon>
        <taxon>Trematoda</taxon>
        <taxon>Digenea</taxon>
        <taxon>Plagiorchiida</taxon>
        <taxon>Echinostomata</taxon>
        <taxon>Echinostomatoidea</taxon>
        <taxon>Fasciolidae</taxon>
        <taxon>Fasciola</taxon>
    </lineage>
</organism>
<evidence type="ECO:0000256" key="9">
    <source>
        <dbReference type="ARBA" id="ARBA00023136"/>
    </source>
</evidence>
<dbReference type="GO" id="GO:0005743">
    <property type="term" value="C:mitochondrial inner membrane"/>
    <property type="evidence" value="ECO:0007669"/>
    <property type="project" value="UniProtKB-SubCell"/>
</dbReference>
<evidence type="ECO:0000256" key="8">
    <source>
        <dbReference type="ARBA" id="ARBA00023128"/>
    </source>
</evidence>